<accession>A0ABR8ZDW4</accession>
<evidence type="ECO:0000256" key="1">
    <source>
        <dbReference type="SAM" id="SignalP"/>
    </source>
</evidence>
<dbReference type="InterPro" id="IPR058087">
    <property type="entry name" value="XAC2610_dom"/>
</dbReference>
<evidence type="ECO:0000313" key="3">
    <source>
        <dbReference type="Proteomes" id="UP000637299"/>
    </source>
</evidence>
<dbReference type="Proteomes" id="UP000637299">
    <property type="component" value="Unassembled WGS sequence"/>
</dbReference>
<gene>
    <name evidence="2" type="ORF">IC610_13770</name>
</gene>
<feature type="signal peptide" evidence="1">
    <location>
        <begin position="1"/>
        <end position="18"/>
    </location>
</feature>
<feature type="chain" id="PRO_5046621942" description="VCBS repeat-containing protein" evidence="1">
    <location>
        <begin position="19"/>
        <end position="203"/>
    </location>
</feature>
<comment type="caution">
    <text evidence="2">The sequence shown here is derived from an EMBL/GenBank/DDBJ whole genome shotgun (WGS) entry which is preliminary data.</text>
</comment>
<sequence>MKFSLLLFLLFFSDAFFGQTKILTVKCDSVYDKKGYSVSLEFDPKQTDTDDDKTNAFFSFSKLNNGKKTVIHQEKLFSKNKNIEFIDFNGDGIKDILVENTSDARSNLTYHLFIFDIKNQKLQKIKGFNQIKNPNYIKKYNLIDCYVLSGRNWTKFYKIKGSSIYDFGYILQDGEDEEGKDLNYDKNYQQTLTKILQSENNKK</sequence>
<evidence type="ECO:0000313" key="2">
    <source>
        <dbReference type="EMBL" id="MBD8083483.1"/>
    </source>
</evidence>
<dbReference type="RefSeq" id="WP_191737389.1">
    <property type="nucleotide sequence ID" value="NZ_JACYFS010000004.1"/>
</dbReference>
<dbReference type="EMBL" id="JACYFS010000004">
    <property type="protein sequence ID" value="MBD8083483.1"/>
    <property type="molecule type" value="Genomic_DNA"/>
</dbReference>
<keyword evidence="3" id="KW-1185">Reference proteome</keyword>
<evidence type="ECO:0008006" key="4">
    <source>
        <dbReference type="Google" id="ProtNLM"/>
    </source>
</evidence>
<name>A0ABR8ZDW4_9FLAO</name>
<proteinExistence type="predicted"/>
<keyword evidence="1" id="KW-0732">Signal</keyword>
<protein>
    <recommendedName>
        <fullName evidence="4">VCBS repeat-containing protein</fullName>
    </recommendedName>
</protein>
<reference evidence="2 3" key="1">
    <citation type="submission" date="2020-09" db="EMBL/GenBank/DDBJ databases">
        <title>Genome seq and assembly of Chryseobacterium sp.</title>
        <authorList>
            <person name="Chhetri G."/>
        </authorList>
    </citation>
    <scope>NUCLEOTIDE SEQUENCE [LARGE SCALE GENOMIC DNA]</scope>
    <source>
        <strain evidence="2 3">GCR10</strain>
    </source>
</reference>
<dbReference type="NCBIfam" id="NF047539">
    <property type="entry name" value="XAC2610_fam"/>
    <property type="match status" value="1"/>
</dbReference>
<organism evidence="2 3">
    <name type="scientific">Chryseobacterium caseinilyticum</name>
    <dbReference type="NCBI Taxonomy" id="2771428"/>
    <lineage>
        <taxon>Bacteria</taxon>
        <taxon>Pseudomonadati</taxon>
        <taxon>Bacteroidota</taxon>
        <taxon>Flavobacteriia</taxon>
        <taxon>Flavobacteriales</taxon>
        <taxon>Weeksellaceae</taxon>
        <taxon>Chryseobacterium group</taxon>
        <taxon>Chryseobacterium</taxon>
    </lineage>
</organism>